<dbReference type="AlphaFoldDB" id="D2R288"/>
<dbReference type="GO" id="GO:0020037">
    <property type="term" value="F:heme binding"/>
    <property type="evidence" value="ECO:0007669"/>
    <property type="project" value="InterPro"/>
</dbReference>
<feature type="signal peptide" evidence="1">
    <location>
        <begin position="1"/>
        <end position="29"/>
    </location>
</feature>
<keyword evidence="1" id="KW-0732">Signal</keyword>
<feature type="chain" id="PRO_5003034501" description="Cytochrome c domain-containing protein" evidence="1">
    <location>
        <begin position="30"/>
        <end position="726"/>
    </location>
</feature>
<dbReference type="InterPro" id="IPR011429">
    <property type="entry name" value="Cyt_c_Planctomycete-type"/>
</dbReference>
<dbReference type="KEGG" id="psl:Psta_0306"/>
<dbReference type="InterPro" id="IPR013042">
    <property type="entry name" value="DUF1592"/>
</dbReference>
<reference evidence="6 7" key="1">
    <citation type="journal article" date="2009" name="Stand. Genomic Sci.">
        <title>Complete genome sequence of Pirellula staleyi type strain (ATCC 27377).</title>
        <authorList>
            <person name="Clum A."/>
            <person name="Tindall B.J."/>
            <person name="Sikorski J."/>
            <person name="Ivanova N."/>
            <person name="Mavrommatis K."/>
            <person name="Lucas S."/>
            <person name="Glavina del Rio T."/>
            <person name="Nolan M."/>
            <person name="Chen F."/>
            <person name="Tice H."/>
            <person name="Pitluck S."/>
            <person name="Cheng J.F."/>
            <person name="Chertkov O."/>
            <person name="Brettin T."/>
            <person name="Han C."/>
            <person name="Detter J.C."/>
            <person name="Kuske C."/>
            <person name="Bruce D."/>
            <person name="Goodwin L."/>
            <person name="Ovchinikova G."/>
            <person name="Pati A."/>
            <person name="Mikhailova N."/>
            <person name="Chen A."/>
            <person name="Palaniappan K."/>
            <person name="Land M."/>
            <person name="Hauser L."/>
            <person name="Chang Y.J."/>
            <person name="Jeffries C.D."/>
            <person name="Chain P."/>
            <person name="Rohde M."/>
            <person name="Goker M."/>
            <person name="Bristow J."/>
            <person name="Eisen J.A."/>
            <person name="Markowitz V."/>
            <person name="Hugenholtz P."/>
            <person name="Kyrpides N.C."/>
            <person name="Klenk H.P."/>
            <person name="Lapidus A."/>
        </authorList>
    </citation>
    <scope>NUCLEOTIDE SEQUENCE [LARGE SCALE GENOMIC DNA]</scope>
    <source>
        <strain evidence="7">ATCC 27377 / DSM 6068 / ICPB 4128</strain>
    </source>
</reference>
<feature type="domain" description="DUF1588" evidence="3">
    <location>
        <begin position="497"/>
        <end position="592"/>
    </location>
</feature>
<dbReference type="Pfam" id="PF07635">
    <property type="entry name" value="PSCyt1"/>
    <property type="match status" value="1"/>
</dbReference>
<dbReference type="Pfam" id="PF07631">
    <property type="entry name" value="PSD4"/>
    <property type="match status" value="1"/>
</dbReference>
<dbReference type="SUPFAM" id="SSF46626">
    <property type="entry name" value="Cytochrome c"/>
    <property type="match status" value="1"/>
</dbReference>
<name>D2R288_PIRSD</name>
<feature type="domain" description="DUF1592" evidence="4">
    <location>
        <begin position="319"/>
        <end position="437"/>
    </location>
</feature>
<evidence type="ECO:0000259" key="2">
    <source>
        <dbReference type="Pfam" id="PF07624"/>
    </source>
</evidence>
<evidence type="ECO:0000259" key="4">
    <source>
        <dbReference type="Pfam" id="PF07631"/>
    </source>
</evidence>
<proteinExistence type="predicted"/>
<organism evidence="6 7">
    <name type="scientific">Pirellula staleyi (strain ATCC 27377 / DSM 6068 / ICPB 4128)</name>
    <name type="common">Pirella staleyi</name>
    <dbReference type="NCBI Taxonomy" id="530564"/>
    <lineage>
        <taxon>Bacteria</taxon>
        <taxon>Pseudomonadati</taxon>
        <taxon>Planctomycetota</taxon>
        <taxon>Planctomycetia</taxon>
        <taxon>Pirellulales</taxon>
        <taxon>Pirellulaceae</taxon>
        <taxon>Pirellula</taxon>
    </lineage>
</organism>
<protein>
    <recommendedName>
        <fullName evidence="8">Cytochrome c domain-containing protein</fullName>
    </recommendedName>
</protein>
<keyword evidence="7" id="KW-1185">Reference proteome</keyword>
<evidence type="ECO:0000259" key="3">
    <source>
        <dbReference type="Pfam" id="PF07627"/>
    </source>
</evidence>
<sequence length="726" mass="81312" precursor="true">MNSDINRVCNVFSSCVFVAWCLVAPTHHAAIAAEDANATLVRQVIKTHCMKCHGPNKQEGDVRLDDLSTNESNDLARWNMVREQLRGGLMPPEEEPQIPREKLATVLEWLSLQASKQRLPLPNQGNLISHELLFGNLATGNAPTSARVWRLSPDGYKGFVGEVHRGRADGLVQPFTVIPERGIKDFAELYSIDEPSTEVLLRNAEIIVAGQTAHVIKEGKLQGKNDTIGEFVKLMDPALVPSREQLESAVQTQFRLAIGRKADASEVERFLSLYEKCATDGDRPAAVKTMLQAVLLRADAMYRSEVGAATEGDSGRQALKPLELARALSLALGDRRESGIMQAAEKGELTTREEVAAHVKRILDDPKIKKPRLLRFFQEYFEYHRAPDVFKDKPTDKIKHVPQVLVSDTDRLVLHILEQDKDVLRELLTTRLSFVNYNTKVDKSQPDRPLVGVPFDVIPPPDKNPKNKPEWLGGVDAVYGFQQWPQKQPTELPEGQRLGILMQPSWLVAWSTNFDNDVVRRGRWIRERLLGGTVPDLPIGVVAQVPDDKHRTYRDRLTVTRDAKCWKCHQQMDELGLPLENFDHYGRFRSTEAVLDLEATEKNVDNKGKQLGPITREVALDTSGTIANSGDARLDGTVRDPRELVLRLADSDRVRQVFVRHAFRYFLGRNETLADARTLQQADRSYVESGGSFKALVVSLLTSDSFLLRATPSPLDPQPTTLGAPQ</sequence>
<dbReference type="InterPro" id="IPR013039">
    <property type="entry name" value="DUF1588"/>
</dbReference>
<evidence type="ECO:0000259" key="5">
    <source>
        <dbReference type="Pfam" id="PF07635"/>
    </source>
</evidence>
<feature type="domain" description="DUF1585" evidence="2">
    <location>
        <begin position="637"/>
        <end position="706"/>
    </location>
</feature>
<dbReference type="EMBL" id="CP001848">
    <property type="protein sequence ID" value="ADB14997.1"/>
    <property type="molecule type" value="Genomic_DNA"/>
</dbReference>
<gene>
    <name evidence="6" type="ordered locus">Psta_0306</name>
</gene>
<dbReference type="InterPro" id="IPR036909">
    <property type="entry name" value="Cyt_c-like_dom_sf"/>
</dbReference>
<dbReference type="STRING" id="530564.Psta_0306"/>
<dbReference type="HOGENOM" id="CLU_353272_0_0_0"/>
<accession>D2R288</accession>
<evidence type="ECO:0008006" key="8">
    <source>
        <dbReference type="Google" id="ProtNLM"/>
    </source>
</evidence>
<dbReference type="Proteomes" id="UP000001887">
    <property type="component" value="Chromosome"/>
</dbReference>
<evidence type="ECO:0000313" key="6">
    <source>
        <dbReference type="EMBL" id="ADB14997.1"/>
    </source>
</evidence>
<dbReference type="InterPro" id="IPR011478">
    <property type="entry name" value="DUF1585"/>
</dbReference>
<dbReference type="Pfam" id="PF07627">
    <property type="entry name" value="PSCyt3"/>
    <property type="match status" value="1"/>
</dbReference>
<dbReference type="Gene3D" id="1.10.760.10">
    <property type="entry name" value="Cytochrome c-like domain"/>
    <property type="match status" value="1"/>
</dbReference>
<evidence type="ECO:0000256" key="1">
    <source>
        <dbReference type="SAM" id="SignalP"/>
    </source>
</evidence>
<dbReference type="GO" id="GO:0009055">
    <property type="term" value="F:electron transfer activity"/>
    <property type="evidence" value="ECO:0007669"/>
    <property type="project" value="InterPro"/>
</dbReference>
<evidence type="ECO:0000313" key="7">
    <source>
        <dbReference type="Proteomes" id="UP000001887"/>
    </source>
</evidence>
<feature type="domain" description="Cytochrome C Planctomycete-type" evidence="5">
    <location>
        <begin position="49"/>
        <end position="94"/>
    </location>
</feature>
<dbReference type="Pfam" id="PF07624">
    <property type="entry name" value="PSD2"/>
    <property type="match status" value="1"/>
</dbReference>
<dbReference type="eggNOG" id="COG3748">
    <property type="taxonomic scope" value="Bacteria"/>
</dbReference>